<organism evidence="1 2">
    <name type="scientific">Desmospora profundinema</name>
    <dbReference type="NCBI Taxonomy" id="1571184"/>
    <lineage>
        <taxon>Bacteria</taxon>
        <taxon>Bacillati</taxon>
        <taxon>Bacillota</taxon>
        <taxon>Bacilli</taxon>
        <taxon>Bacillales</taxon>
        <taxon>Thermoactinomycetaceae</taxon>
        <taxon>Desmospora</taxon>
    </lineage>
</organism>
<keyword evidence="2" id="KW-1185">Reference proteome</keyword>
<sequence length="44" mass="5113">MHTKPAQYEVCHVCGSKIEENQEAVLNECCSNQWIKQQIDNSYL</sequence>
<evidence type="ECO:0000313" key="1">
    <source>
        <dbReference type="EMBL" id="MDR6225215.1"/>
    </source>
</evidence>
<reference evidence="1 2" key="1">
    <citation type="submission" date="2023-07" db="EMBL/GenBank/DDBJ databases">
        <title>Genomic Encyclopedia of Type Strains, Phase IV (KMG-IV): sequencing the most valuable type-strain genomes for metagenomic binning, comparative biology and taxonomic classification.</title>
        <authorList>
            <person name="Goeker M."/>
        </authorList>
    </citation>
    <scope>NUCLEOTIDE SEQUENCE [LARGE SCALE GENOMIC DNA]</scope>
    <source>
        <strain evidence="1 2">DSM 45903</strain>
    </source>
</reference>
<proteinExistence type="predicted"/>
<dbReference type="RefSeq" id="WP_309863532.1">
    <property type="nucleotide sequence ID" value="NZ_JAVDQG010000002.1"/>
</dbReference>
<name>A0ABU1IK99_9BACL</name>
<comment type="caution">
    <text evidence="1">The sequence shown here is derived from an EMBL/GenBank/DDBJ whole genome shotgun (WGS) entry which is preliminary data.</text>
</comment>
<gene>
    <name evidence="1" type="ORF">JOE21_001206</name>
</gene>
<evidence type="ECO:0000313" key="2">
    <source>
        <dbReference type="Proteomes" id="UP001185012"/>
    </source>
</evidence>
<protein>
    <submittedName>
        <fullName evidence="1">Uncharacterized protein</fullName>
    </submittedName>
</protein>
<dbReference type="EMBL" id="JAVDQG010000002">
    <property type="protein sequence ID" value="MDR6225215.1"/>
    <property type="molecule type" value="Genomic_DNA"/>
</dbReference>
<accession>A0ABU1IK99</accession>
<dbReference type="Proteomes" id="UP001185012">
    <property type="component" value="Unassembled WGS sequence"/>
</dbReference>